<evidence type="ECO:0000313" key="2">
    <source>
        <dbReference type="EMBL" id="ABF44519.1"/>
    </source>
</evidence>
<dbReference type="Gene3D" id="1.40.20.10">
    <property type="entry name" value="CHAD domain"/>
    <property type="match status" value="1"/>
</dbReference>
<feature type="domain" description="CHAD" evidence="1">
    <location>
        <begin position="1"/>
        <end position="233"/>
    </location>
</feature>
<dbReference type="STRING" id="319795.Dgeo_0216"/>
<dbReference type="PROSITE" id="PS51708">
    <property type="entry name" value="CHAD"/>
    <property type="match status" value="1"/>
</dbReference>
<dbReference type="EMBL" id="CP000359">
    <property type="protein sequence ID" value="ABF44519.1"/>
    <property type="molecule type" value="Genomic_DNA"/>
</dbReference>
<dbReference type="Proteomes" id="UP000002431">
    <property type="component" value="Chromosome"/>
</dbReference>
<dbReference type="PANTHER" id="PTHR39339:SF1">
    <property type="entry name" value="CHAD DOMAIN-CONTAINING PROTEIN"/>
    <property type="match status" value="1"/>
</dbReference>
<dbReference type="eggNOG" id="COG5607">
    <property type="taxonomic scope" value="Bacteria"/>
</dbReference>
<dbReference type="AlphaFoldDB" id="Q1J1W5"/>
<evidence type="ECO:0000259" key="1">
    <source>
        <dbReference type="PROSITE" id="PS51708"/>
    </source>
</evidence>
<name>Q1J1W5_DEIGD</name>
<dbReference type="InterPro" id="IPR038186">
    <property type="entry name" value="CHAD_dom_sf"/>
</dbReference>
<proteinExistence type="predicted"/>
<dbReference type="InterPro" id="IPR007899">
    <property type="entry name" value="CHAD_dom"/>
</dbReference>
<organism evidence="2 3">
    <name type="scientific">Deinococcus geothermalis (strain DSM 11300 / CIP 105573 / AG-3a)</name>
    <dbReference type="NCBI Taxonomy" id="319795"/>
    <lineage>
        <taxon>Bacteria</taxon>
        <taxon>Thermotogati</taxon>
        <taxon>Deinococcota</taxon>
        <taxon>Deinococci</taxon>
        <taxon>Deinococcales</taxon>
        <taxon>Deinococcaceae</taxon>
        <taxon>Deinococcus</taxon>
    </lineage>
</organism>
<accession>Q1J1W5</accession>
<dbReference type="SMART" id="SM00880">
    <property type="entry name" value="CHAD"/>
    <property type="match status" value="1"/>
</dbReference>
<dbReference type="KEGG" id="dge:Dgeo_0216"/>
<dbReference type="PANTHER" id="PTHR39339">
    <property type="entry name" value="SLR1444 PROTEIN"/>
    <property type="match status" value="1"/>
</dbReference>
<reference evidence="2" key="1">
    <citation type="submission" date="2006-04" db="EMBL/GenBank/DDBJ databases">
        <title>Complete sequence of chromosome of Deinococcus geothermalis DSM 11300.</title>
        <authorList>
            <consortium name="US DOE Joint Genome Institute"/>
            <person name="Copeland A."/>
            <person name="Lucas S."/>
            <person name="Lapidus A."/>
            <person name="Barry K."/>
            <person name="Detter J.C."/>
            <person name="Glavina del Rio T."/>
            <person name="Hammon N."/>
            <person name="Israni S."/>
            <person name="Dalin E."/>
            <person name="Tice H."/>
            <person name="Pitluck S."/>
            <person name="Brettin T."/>
            <person name="Bruce D."/>
            <person name="Han C."/>
            <person name="Tapia R."/>
            <person name="Saunders E."/>
            <person name="Gilna P."/>
            <person name="Schmutz J."/>
            <person name="Larimer F."/>
            <person name="Land M."/>
            <person name="Hauser L."/>
            <person name="Kyrpides N."/>
            <person name="Kim E."/>
            <person name="Daly M.J."/>
            <person name="Fredrickson J.K."/>
            <person name="Makarova K.S."/>
            <person name="Gaidamakova E.K."/>
            <person name="Zhai M."/>
            <person name="Richardson P."/>
        </authorList>
    </citation>
    <scope>NUCLEOTIDE SEQUENCE</scope>
    <source>
        <strain evidence="2">DSM 11300</strain>
    </source>
</reference>
<dbReference type="Pfam" id="PF05235">
    <property type="entry name" value="CHAD"/>
    <property type="match status" value="1"/>
</dbReference>
<keyword evidence="3" id="KW-1185">Reference proteome</keyword>
<gene>
    <name evidence="2" type="ordered locus">Dgeo_0216</name>
</gene>
<sequence>MSRRSRAAERLKPLWDALRAGDPQAVHAARKLTRRAQAELRVAEAGKKTERAWRDLRRAAAPLRDHDVAGGHLREALTELGVPDSTLAYFDQTWAERRAALLTQTAWPELPPTFNLHRGWKGRARRLIEKDGQKLRRDGEAVLASDDPEQWHAWRKRLKRYRYTLDLLGAVPPVVTGTLEALGRLQDAEVVLGVLHADPDLLRYERDRLIAREEAAHAAARRQVRELFPALAKQLSGQDGEQAGA</sequence>
<dbReference type="RefSeq" id="WP_011529366.1">
    <property type="nucleotide sequence ID" value="NC_008025.1"/>
</dbReference>
<evidence type="ECO:0000313" key="3">
    <source>
        <dbReference type="Proteomes" id="UP000002431"/>
    </source>
</evidence>
<dbReference type="HOGENOM" id="CLU_1183471_0_0_0"/>
<protein>
    <submittedName>
        <fullName evidence="2">CHAD domain-containing protein</fullName>
    </submittedName>
</protein>